<dbReference type="EMBL" id="BOOA01000009">
    <property type="protein sequence ID" value="GIH23287.1"/>
    <property type="molecule type" value="Genomic_DNA"/>
</dbReference>
<keyword evidence="2" id="KW-1185">Reference proteome</keyword>
<name>A0A919Q6N0_9ACTN</name>
<dbReference type="AlphaFoldDB" id="A0A919Q6N0"/>
<reference evidence="1" key="1">
    <citation type="submission" date="2021-01" db="EMBL/GenBank/DDBJ databases">
        <title>Whole genome shotgun sequence of Acrocarpospora phusangensis NBRC 108782.</title>
        <authorList>
            <person name="Komaki H."/>
            <person name="Tamura T."/>
        </authorList>
    </citation>
    <scope>NUCLEOTIDE SEQUENCE</scope>
    <source>
        <strain evidence="1">NBRC 108782</strain>
    </source>
</reference>
<gene>
    <name evidence="1" type="ORF">Aph01nite_15970</name>
</gene>
<proteinExistence type="predicted"/>
<evidence type="ECO:0000313" key="2">
    <source>
        <dbReference type="Proteomes" id="UP000640052"/>
    </source>
</evidence>
<evidence type="ECO:0000313" key="1">
    <source>
        <dbReference type="EMBL" id="GIH23287.1"/>
    </source>
</evidence>
<accession>A0A919Q6N0</accession>
<protein>
    <recommendedName>
        <fullName evidence="3">Lipoprotein LpqB beta-propeller domain-containing protein</fullName>
    </recommendedName>
</protein>
<comment type="caution">
    <text evidence="1">The sequence shown here is derived from an EMBL/GenBank/DDBJ whole genome shotgun (WGS) entry which is preliminary data.</text>
</comment>
<dbReference type="Proteomes" id="UP000640052">
    <property type="component" value="Unassembled WGS sequence"/>
</dbReference>
<evidence type="ECO:0008006" key="3">
    <source>
        <dbReference type="Google" id="ProtNLM"/>
    </source>
</evidence>
<organism evidence="1 2">
    <name type="scientific">Acrocarpospora phusangensis</name>
    <dbReference type="NCBI Taxonomy" id="1070424"/>
    <lineage>
        <taxon>Bacteria</taxon>
        <taxon>Bacillati</taxon>
        <taxon>Actinomycetota</taxon>
        <taxon>Actinomycetes</taxon>
        <taxon>Streptosporangiales</taxon>
        <taxon>Streptosporangiaceae</taxon>
        <taxon>Acrocarpospora</taxon>
    </lineage>
</organism>
<sequence>MKELVHLATRLKNPFTDIAVGSATIVWRTTRNESAGQVTDIWTAPITGGEATLRASTPSGGPVDDPELLTSSSALVSTDSFEGLSVAGDNIYWSTTNAGLWRLPLTGDTPPAPVPETAGYHLLSYPWIGKPDLFGRPKREAPAPVFGKLLNVETGETRTAAVPPDTQSWTCGLTRCMGPLPGDKDGITQSRDGSAQRSLPSMDTASATIAQDRFSVLRMHGKDRKALAVVLVDLQTGETGLVGHRDTPTGLARHTLTHHSDLYSYSLNNKLIVIDLRAIH</sequence>